<name>A0AC34PY31_9BILA</name>
<protein>
    <submittedName>
        <fullName evidence="2">Dpy-30</fullName>
    </submittedName>
</protein>
<evidence type="ECO:0000313" key="1">
    <source>
        <dbReference type="Proteomes" id="UP000887576"/>
    </source>
</evidence>
<proteinExistence type="predicted"/>
<sequence>MSEIDSSAMPPPSLSEPPIDRVETMDTQESSQPNSAASSEKPANKKEEPLDENTQRLALQTIPTRQYLDQTVVPILLQALGQLAKERPPNPVQFLAEYLLREKDRFSDANVSVPPQ</sequence>
<evidence type="ECO:0000313" key="2">
    <source>
        <dbReference type="WBParaSite" id="JU765_v2.g1112.t1"/>
    </source>
</evidence>
<dbReference type="Proteomes" id="UP000887576">
    <property type="component" value="Unplaced"/>
</dbReference>
<organism evidence="1 2">
    <name type="scientific">Panagrolaimus sp. JU765</name>
    <dbReference type="NCBI Taxonomy" id="591449"/>
    <lineage>
        <taxon>Eukaryota</taxon>
        <taxon>Metazoa</taxon>
        <taxon>Ecdysozoa</taxon>
        <taxon>Nematoda</taxon>
        <taxon>Chromadorea</taxon>
        <taxon>Rhabditida</taxon>
        <taxon>Tylenchina</taxon>
        <taxon>Panagrolaimomorpha</taxon>
        <taxon>Panagrolaimoidea</taxon>
        <taxon>Panagrolaimidae</taxon>
        <taxon>Panagrolaimus</taxon>
    </lineage>
</organism>
<reference evidence="2" key="1">
    <citation type="submission" date="2022-11" db="UniProtKB">
        <authorList>
            <consortium name="WormBaseParasite"/>
        </authorList>
    </citation>
    <scope>IDENTIFICATION</scope>
</reference>
<accession>A0AC34PY31</accession>
<dbReference type="WBParaSite" id="JU765_v2.g1112.t1">
    <property type="protein sequence ID" value="JU765_v2.g1112.t1"/>
    <property type="gene ID" value="JU765_v2.g1112"/>
</dbReference>